<dbReference type="GO" id="GO:0016036">
    <property type="term" value="P:cellular response to phosphate starvation"/>
    <property type="evidence" value="ECO:0007669"/>
    <property type="project" value="TreeGrafter"/>
</dbReference>
<evidence type="ECO:0000256" key="8">
    <source>
        <dbReference type="ARBA" id="ARBA00023136"/>
    </source>
</evidence>
<keyword evidence="13" id="KW-0067">ATP-binding</keyword>
<dbReference type="GO" id="GO:0005524">
    <property type="term" value="F:ATP binding"/>
    <property type="evidence" value="ECO:0007669"/>
    <property type="project" value="UniProtKB-KW"/>
</dbReference>
<dbReference type="PROSITE" id="PS50109">
    <property type="entry name" value="HIS_KIN"/>
    <property type="match status" value="1"/>
</dbReference>
<dbReference type="GO" id="GO:0005886">
    <property type="term" value="C:plasma membrane"/>
    <property type="evidence" value="ECO:0007669"/>
    <property type="project" value="TreeGrafter"/>
</dbReference>
<dbReference type="InterPro" id="IPR050351">
    <property type="entry name" value="BphY/WalK/GraS-like"/>
</dbReference>
<dbReference type="Pfam" id="PF00512">
    <property type="entry name" value="HisKA"/>
    <property type="match status" value="1"/>
</dbReference>
<proteinExistence type="predicted"/>
<dbReference type="Gene3D" id="3.30.450.20">
    <property type="entry name" value="PAS domain"/>
    <property type="match status" value="1"/>
</dbReference>
<keyword evidence="6" id="KW-0418">Kinase</keyword>
<dbReference type="Gene3D" id="3.30.565.10">
    <property type="entry name" value="Histidine kinase-like ATPase, C-terminal domain"/>
    <property type="match status" value="1"/>
</dbReference>
<keyword evidence="10" id="KW-1133">Transmembrane helix</keyword>
<evidence type="ECO:0000256" key="10">
    <source>
        <dbReference type="SAM" id="Phobius"/>
    </source>
</evidence>
<dbReference type="Pfam" id="PF13188">
    <property type="entry name" value="PAS_8"/>
    <property type="match status" value="1"/>
</dbReference>
<dbReference type="InterPro" id="IPR004358">
    <property type="entry name" value="Sig_transdc_His_kin-like_C"/>
</dbReference>
<dbReference type="FunFam" id="1.10.287.130:FF:000001">
    <property type="entry name" value="Two-component sensor histidine kinase"/>
    <property type="match status" value="1"/>
</dbReference>
<reference evidence="13" key="1">
    <citation type="submission" date="2022-06" db="EMBL/GenBank/DDBJ databases">
        <title>Isolation of gut microbiota from human fecal samples.</title>
        <authorList>
            <person name="Pamer E.G."/>
            <person name="Barat B."/>
            <person name="Waligurski E."/>
            <person name="Medina S."/>
            <person name="Paddock L."/>
            <person name="Mostad J."/>
        </authorList>
    </citation>
    <scope>NUCLEOTIDE SEQUENCE</scope>
    <source>
        <strain evidence="13">DFI.5.57</strain>
    </source>
</reference>
<dbReference type="SMART" id="SM00387">
    <property type="entry name" value="HATPase_c"/>
    <property type="match status" value="1"/>
</dbReference>
<dbReference type="SUPFAM" id="SSF47384">
    <property type="entry name" value="Homodimeric domain of signal transducing histidine kinase"/>
    <property type="match status" value="1"/>
</dbReference>
<dbReference type="InterPro" id="IPR031967">
    <property type="entry name" value="PhoR_single_Cache-like_dom"/>
</dbReference>
<organism evidence="13 14">
    <name type="scientific">Ruminococcus bicirculans</name>
    <name type="common">ex Wegman et al. 2014</name>
    <dbReference type="NCBI Taxonomy" id="1160721"/>
    <lineage>
        <taxon>Bacteria</taxon>
        <taxon>Bacillati</taxon>
        <taxon>Bacillota</taxon>
        <taxon>Clostridia</taxon>
        <taxon>Eubacteriales</taxon>
        <taxon>Oscillospiraceae</taxon>
        <taxon>Ruminococcus</taxon>
    </lineage>
</organism>
<dbReference type="EMBL" id="JANGCN010000011">
    <property type="protein sequence ID" value="MCQ5152943.1"/>
    <property type="molecule type" value="Genomic_DNA"/>
</dbReference>
<dbReference type="SUPFAM" id="SSF55785">
    <property type="entry name" value="PYP-like sensor domain (PAS domain)"/>
    <property type="match status" value="1"/>
</dbReference>
<name>A0AAW5KLV5_9FIRM</name>
<evidence type="ECO:0000256" key="5">
    <source>
        <dbReference type="ARBA" id="ARBA00022679"/>
    </source>
</evidence>
<evidence type="ECO:0000313" key="13">
    <source>
        <dbReference type="EMBL" id="MCQ5152943.1"/>
    </source>
</evidence>
<dbReference type="SUPFAM" id="SSF55874">
    <property type="entry name" value="ATPase domain of HSP90 chaperone/DNA topoisomerase II/histidine kinase"/>
    <property type="match status" value="1"/>
</dbReference>
<dbReference type="CDD" id="cd00075">
    <property type="entry name" value="HATPase"/>
    <property type="match status" value="1"/>
</dbReference>
<dbReference type="PRINTS" id="PR00344">
    <property type="entry name" value="BCTRLSENSOR"/>
</dbReference>
<evidence type="ECO:0000256" key="3">
    <source>
        <dbReference type="ARBA" id="ARBA00012438"/>
    </source>
</evidence>
<dbReference type="AlphaFoldDB" id="A0AAW5KLV5"/>
<dbReference type="FunFam" id="3.30.565.10:FF:000006">
    <property type="entry name" value="Sensor histidine kinase WalK"/>
    <property type="match status" value="1"/>
</dbReference>
<dbReference type="PANTHER" id="PTHR45453">
    <property type="entry name" value="PHOSPHATE REGULON SENSOR PROTEIN PHOR"/>
    <property type="match status" value="1"/>
</dbReference>
<dbReference type="InterPro" id="IPR036890">
    <property type="entry name" value="HATPase_C_sf"/>
</dbReference>
<evidence type="ECO:0000313" key="14">
    <source>
        <dbReference type="Proteomes" id="UP001206236"/>
    </source>
</evidence>
<comment type="subcellular location">
    <subcellularLocation>
        <location evidence="2">Membrane</location>
    </subcellularLocation>
</comment>
<keyword evidence="10" id="KW-0812">Transmembrane</keyword>
<accession>A0AAW5KLV5</accession>
<gene>
    <name evidence="13" type="ORF">NE632_06425</name>
</gene>
<dbReference type="InterPro" id="IPR003594">
    <property type="entry name" value="HATPase_dom"/>
</dbReference>
<feature type="region of interest" description="Disordered" evidence="9">
    <location>
        <begin position="84"/>
        <end position="108"/>
    </location>
</feature>
<feature type="domain" description="PAS" evidence="12">
    <location>
        <begin position="228"/>
        <end position="264"/>
    </location>
</feature>
<keyword evidence="13" id="KW-0547">Nucleotide-binding</keyword>
<evidence type="ECO:0000259" key="11">
    <source>
        <dbReference type="PROSITE" id="PS50109"/>
    </source>
</evidence>
<dbReference type="Gene3D" id="1.10.287.130">
    <property type="match status" value="1"/>
</dbReference>
<dbReference type="SMART" id="SM00388">
    <property type="entry name" value="HisKA"/>
    <property type="match status" value="1"/>
</dbReference>
<feature type="domain" description="Histidine kinase" evidence="11">
    <location>
        <begin position="348"/>
        <end position="563"/>
    </location>
</feature>
<dbReference type="InterPro" id="IPR005467">
    <property type="entry name" value="His_kinase_dom"/>
</dbReference>
<evidence type="ECO:0000256" key="1">
    <source>
        <dbReference type="ARBA" id="ARBA00000085"/>
    </source>
</evidence>
<keyword evidence="5" id="KW-0808">Transferase</keyword>
<keyword evidence="7" id="KW-0902">Two-component regulatory system</keyword>
<keyword evidence="4" id="KW-0597">Phosphoprotein</keyword>
<feature type="transmembrane region" description="Helical" evidence="10">
    <location>
        <begin position="143"/>
        <end position="168"/>
    </location>
</feature>
<evidence type="ECO:0000256" key="7">
    <source>
        <dbReference type="ARBA" id="ARBA00023012"/>
    </source>
</evidence>
<dbReference type="InterPro" id="IPR000014">
    <property type="entry name" value="PAS"/>
</dbReference>
<dbReference type="GO" id="GO:0004721">
    <property type="term" value="F:phosphoprotein phosphatase activity"/>
    <property type="evidence" value="ECO:0007669"/>
    <property type="project" value="TreeGrafter"/>
</dbReference>
<dbReference type="Proteomes" id="UP001206236">
    <property type="component" value="Unassembled WGS sequence"/>
</dbReference>
<dbReference type="GO" id="GO:0000155">
    <property type="term" value="F:phosphorelay sensor kinase activity"/>
    <property type="evidence" value="ECO:0007669"/>
    <property type="project" value="InterPro"/>
</dbReference>
<dbReference type="InterPro" id="IPR035965">
    <property type="entry name" value="PAS-like_dom_sf"/>
</dbReference>
<dbReference type="EC" id="2.7.13.3" evidence="3"/>
<evidence type="ECO:0000256" key="2">
    <source>
        <dbReference type="ARBA" id="ARBA00004370"/>
    </source>
</evidence>
<dbReference type="PANTHER" id="PTHR45453:SF1">
    <property type="entry name" value="PHOSPHATE REGULON SENSOR PROTEIN PHOR"/>
    <property type="match status" value="1"/>
</dbReference>
<comment type="catalytic activity">
    <reaction evidence="1">
        <text>ATP + protein L-histidine = ADP + protein N-phospho-L-histidine.</text>
        <dbReference type="EC" id="2.7.13.3"/>
    </reaction>
</comment>
<evidence type="ECO:0000256" key="4">
    <source>
        <dbReference type="ARBA" id="ARBA00022553"/>
    </source>
</evidence>
<evidence type="ECO:0000259" key="12">
    <source>
        <dbReference type="PROSITE" id="PS50112"/>
    </source>
</evidence>
<dbReference type="Pfam" id="PF02518">
    <property type="entry name" value="HATPase_c"/>
    <property type="match status" value="1"/>
</dbReference>
<evidence type="ECO:0000256" key="9">
    <source>
        <dbReference type="SAM" id="MobiDB-lite"/>
    </source>
</evidence>
<evidence type="ECO:0000256" key="6">
    <source>
        <dbReference type="ARBA" id="ARBA00022777"/>
    </source>
</evidence>
<dbReference type="CDD" id="cd00082">
    <property type="entry name" value="HisKA"/>
    <property type="match status" value="1"/>
</dbReference>
<comment type="caution">
    <text evidence="13">The sequence shown here is derived from an EMBL/GenBank/DDBJ whole genome shotgun (WGS) entry which is preliminary data.</text>
</comment>
<protein>
    <recommendedName>
        <fullName evidence="3">histidine kinase</fullName>
        <ecNumber evidence="3">2.7.13.3</ecNumber>
    </recommendedName>
</protein>
<dbReference type="RefSeq" id="WP_256321939.1">
    <property type="nucleotide sequence ID" value="NZ_JANGCN010000011.1"/>
</dbReference>
<dbReference type="InterPro" id="IPR036097">
    <property type="entry name" value="HisK_dim/P_sf"/>
</dbReference>
<sequence>MQKKLYKVMTILVSCTVLFFLLVAGSLGYSTYQRFTKNELKSAAKLVAAGNNKPSEMADILERSVEYDVRVTFIDAQGNVKYDSEADPAKMENHSDREEFKEATAKGEGESTRFSKTLGYTTYYYAIKYDSGILRFSTDKENLAGVFLAVIPMLVVFAGGIIFITTIISIKLSESMIKPINSLVKQLDLRNENIGQFETPYEELEPIIKNADVLMGRIHKNMNKIKAEREKISLITENMVEGMILLDEDMTVLSVNKSALKILGNSFDPTEHTKIDHMTNDQQIIGLLEEAKESGAAKGIITEKSRFYRTFANKVYSENTLDFGIIIFFVDVTEEIQSEQIRRDFSANVSHELKTPLTTIKGFGELLENGIFTKEEDVKKYGGMIYRESERLLYLINDIIRLSQIEEQEHVLNDKIDLLKTAHDVEEILRHKADNREVAMTIEGEPVQIYGNQSYITELFLNLMDNAIKYNHEGGSLKVTVGMEDGKAFAVFSDTGIGISDEHQSRIFERFYRVDKSRSKKIGGTGLGLSIVKHIVAYHSGEISLESELEKGTTITVKLPFNEPETQQIEMNTDTEK</sequence>
<dbReference type="Pfam" id="PF16736">
    <property type="entry name" value="sCache_like"/>
    <property type="match status" value="1"/>
</dbReference>
<dbReference type="InterPro" id="IPR003661">
    <property type="entry name" value="HisK_dim/P_dom"/>
</dbReference>
<dbReference type="PROSITE" id="PS50112">
    <property type="entry name" value="PAS"/>
    <property type="match status" value="1"/>
</dbReference>
<keyword evidence="8 10" id="KW-0472">Membrane</keyword>